<dbReference type="InterPro" id="IPR025451">
    <property type="entry name" value="DUF4211"/>
</dbReference>
<feature type="region of interest" description="Disordered" evidence="1">
    <location>
        <begin position="337"/>
        <end position="356"/>
    </location>
</feature>
<reference evidence="3 4" key="1">
    <citation type="journal article" date="2016" name="Nat. Commun.">
        <title>Ectomycorrhizal ecology is imprinted in the genome of the dominant symbiotic fungus Cenococcum geophilum.</title>
        <authorList>
            <consortium name="DOE Joint Genome Institute"/>
            <person name="Peter M."/>
            <person name="Kohler A."/>
            <person name="Ohm R.A."/>
            <person name="Kuo A."/>
            <person name="Krutzmann J."/>
            <person name="Morin E."/>
            <person name="Arend M."/>
            <person name="Barry K.W."/>
            <person name="Binder M."/>
            <person name="Choi C."/>
            <person name="Clum A."/>
            <person name="Copeland A."/>
            <person name="Grisel N."/>
            <person name="Haridas S."/>
            <person name="Kipfer T."/>
            <person name="LaButti K."/>
            <person name="Lindquist E."/>
            <person name="Lipzen A."/>
            <person name="Maire R."/>
            <person name="Meier B."/>
            <person name="Mihaltcheva S."/>
            <person name="Molinier V."/>
            <person name="Murat C."/>
            <person name="Poggeler S."/>
            <person name="Quandt C.A."/>
            <person name="Sperisen C."/>
            <person name="Tritt A."/>
            <person name="Tisserant E."/>
            <person name="Crous P.W."/>
            <person name="Henrissat B."/>
            <person name="Nehls U."/>
            <person name="Egli S."/>
            <person name="Spatafora J.W."/>
            <person name="Grigoriev I.V."/>
            <person name="Martin F.M."/>
        </authorList>
    </citation>
    <scope>NUCLEOTIDE SEQUENCE [LARGE SCALE GENOMIC DNA]</scope>
    <source>
        <strain evidence="3 4">CBS 207.34</strain>
    </source>
</reference>
<organism evidence="3 4">
    <name type="scientific">Glonium stellatum</name>
    <dbReference type="NCBI Taxonomy" id="574774"/>
    <lineage>
        <taxon>Eukaryota</taxon>
        <taxon>Fungi</taxon>
        <taxon>Dikarya</taxon>
        <taxon>Ascomycota</taxon>
        <taxon>Pezizomycotina</taxon>
        <taxon>Dothideomycetes</taxon>
        <taxon>Pleosporomycetidae</taxon>
        <taxon>Gloniales</taxon>
        <taxon>Gloniaceae</taxon>
        <taxon>Glonium</taxon>
    </lineage>
</organism>
<dbReference type="Pfam" id="PF13926">
    <property type="entry name" value="DUF4211"/>
    <property type="match status" value="1"/>
</dbReference>
<dbReference type="EMBL" id="KV749883">
    <property type="protein sequence ID" value="OCL07366.1"/>
    <property type="molecule type" value="Genomic_DNA"/>
</dbReference>
<sequence length="701" mass="80400">MKSAAPPSRRKRQSRLNFTPFSSSSPAIAHVSHQYQGRAAAVTYDGSPSPSKRQRLRETHAQDPIPDIAYDVALDKGDHQVLPTPEPSSQLNATERTPNVRLGYPVQRKLDFVSNDEDKFAQGKSGLNVAPPVQLKTRRRSVMLDSSHPETVELSSNSSSSEDLPSRTPVRRSARVAQTSVNPRALRQATGDIPGIRTEVRINSRLQSARKATSIELSVGDNRSSKKSESEMSSDEMPTSSPTKRRRRYPSRTVRERSNSFEVDDSEAEDTEEHGFVSSRKIIQCPLGEHSQAFEGEDEDEDEVVITRRKRRPQILDRCLSRQEKEELDEDLRFLGSPKQLSGKTRGNLKTAKQNVRQKALETLKRRRAGEKAELPVRVDQSKKAPSRGLYDTEPDSDEYDEIDNEEDNDEDYNRPHASIHSADALDMFREDDEDDGFVIEEEEDILGAPVELPLQFSNFNRMKGRDLFKYAVEWMVQKKINPAFAINDEKYDLAFRKLDDEVKGLAGSKFTSSVWTPSFTKALKARPKIVLLELSKETRNVMSPHCEACNRRTHPATWSIQFIGKPYHHSNLEELSDNEDEDEGRNQVTYDSDGRSVPDEDVTYTVGRFCMRNAQMAHTLNHWRYHLNEWVVDYLTKEGYCAPKRIVERDSWSTRKKRDYANQVVDEMEEKDEIRRLHRDYRTQIDFALEAEEQKLRGRR</sequence>
<feature type="region of interest" description="Disordered" evidence="1">
    <location>
        <begin position="364"/>
        <end position="426"/>
    </location>
</feature>
<feature type="compositionally biased region" description="Polar residues" evidence="1">
    <location>
        <begin position="87"/>
        <end position="97"/>
    </location>
</feature>
<dbReference type="PANTHER" id="PTHR14689">
    <property type="entry name" value="PHORBOL-ESTER_DAG-TYPE DOMAIN-CONTAINING PROTEIN"/>
    <property type="match status" value="1"/>
</dbReference>
<evidence type="ECO:0000313" key="3">
    <source>
        <dbReference type="EMBL" id="OCL07366.1"/>
    </source>
</evidence>
<dbReference type="AlphaFoldDB" id="A0A8E2EYR9"/>
<feature type="region of interest" description="Disordered" evidence="1">
    <location>
        <begin position="576"/>
        <end position="597"/>
    </location>
</feature>
<evidence type="ECO:0000313" key="4">
    <source>
        <dbReference type="Proteomes" id="UP000250140"/>
    </source>
</evidence>
<keyword evidence="4" id="KW-1185">Reference proteome</keyword>
<dbReference type="PANTHER" id="PTHR14689:SF0">
    <property type="entry name" value="COILED-COIL DOMAIN-CONTAINING PROTEIN 82"/>
    <property type="match status" value="1"/>
</dbReference>
<feature type="region of interest" description="Disordered" evidence="1">
    <location>
        <begin position="42"/>
        <end position="65"/>
    </location>
</feature>
<dbReference type="OrthoDB" id="21499at2759"/>
<feature type="region of interest" description="Disordered" evidence="1">
    <location>
        <begin position="213"/>
        <end position="315"/>
    </location>
</feature>
<dbReference type="Proteomes" id="UP000250140">
    <property type="component" value="Unassembled WGS sequence"/>
</dbReference>
<dbReference type="GO" id="GO:0005634">
    <property type="term" value="C:nucleus"/>
    <property type="evidence" value="ECO:0007669"/>
    <property type="project" value="TreeGrafter"/>
</dbReference>
<proteinExistence type="predicted"/>
<name>A0A8E2EYR9_9PEZI</name>
<accession>A0A8E2EYR9</accession>
<feature type="compositionally biased region" description="Basic and acidic residues" evidence="1">
    <location>
        <begin position="364"/>
        <end position="383"/>
    </location>
</feature>
<gene>
    <name evidence="3" type="ORF">AOQ84DRAFT_377744</name>
</gene>
<feature type="compositionally biased region" description="Acidic residues" evidence="1">
    <location>
        <begin position="262"/>
        <end position="272"/>
    </location>
</feature>
<feature type="region of interest" description="Disordered" evidence="1">
    <location>
        <begin position="139"/>
        <end position="192"/>
    </location>
</feature>
<evidence type="ECO:0000259" key="2">
    <source>
        <dbReference type="Pfam" id="PF13926"/>
    </source>
</evidence>
<evidence type="ECO:0000256" key="1">
    <source>
        <dbReference type="SAM" id="MobiDB-lite"/>
    </source>
</evidence>
<protein>
    <recommendedName>
        <fullName evidence="2">DUF4211 domain-containing protein</fullName>
    </recommendedName>
</protein>
<feature type="compositionally biased region" description="Acidic residues" evidence="1">
    <location>
        <begin position="295"/>
        <end position="304"/>
    </location>
</feature>
<feature type="domain" description="DUF4211" evidence="2">
    <location>
        <begin position="438"/>
        <end position="573"/>
    </location>
</feature>
<feature type="compositionally biased region" description="Polar residues" evidence="1">
    <location>
        <begin position="15"/>
        <end position="25"/>
    </location>
</feature>
<feature type="region of interest" description="Disordered" evidence="1">
    <location>
        <begin position="1"/>
        <end position="25"/>
    </location>
</feature>
<feature type="region of interest" description="Disordered" evidence="1">
    <location>
        <begin position="77"/>
        <end position="105"/>
    </location>
</feature>
<feature type="compositionally biased region" description="Acidic residues" evidence="1">
    <location>
        <begin position="393"/>
        <end position="411"/>
    </location>
</feature>